<dbReference type="Gene3D" id="2.30.42.10">
    <property type="match status" value="1"/>
</dbReference>
<dbReference type="InterPro" id="IPR001478">
    <property type="entry name" value="PDZ"/>
</dbReference>
<evidence type="ECO:0000256" key="5">
    <source>
        <dbReference type="ARBA" id="ARBA00022692"/>
    </source>
</evidence>
<keyword evidence="7" id="KW-1133">Transmembrane helix</keyword>
<keyword evidence="5" id="KW-0812">Transmembrane</keyword>
<dbReference type="STRING" id="1121400.SAMN02746065_102254"/>
<feature type="domain" description="Type II secretion system protein GspC N-terminal" evidence="9">
    <location>
        <begin position="10"/>
        <end position="160"/>
    </location>
</feature>
<comment type="subcellular location">
    <subcellularLocation>
        <location evidence="1">Cell inner membrane</location>
    </subcellularLocation>
</comment>
<dbReference type="AlphaFoldDB" id="A0A1W1ZF32"/>
<accession>A0A1W1ZF32</accession>
<dbReference type="InterPro" id="IPR036034">
    <property type="entry name" value="PDZ_sf"/>
</dbReference>
<dbReference type="NCBIfam" id="NF041515">
    <property type="entry name" value="GspC_delta"/>
    <property type="match status" value="1"/>
</dbReference>
<evidence type="ECO:0000313" key="11">
    <source>
        <dbReference type="EMBL" id="SMC47089.1"/>
    </source>
</evidence>
<dbReference type="RefSeq" id="WP_084066909.1">
    <property type="nucleotide sequence ID" value="NZ_FWXY01000002.1"/>
</dbReference>
<dbReference type="Pfam" id="PF11356">
    <property type="entry name" value="T2SSC"/>
    <property type="match status" value="1"/>
</dbReference>
<evidence type="ECO:0000259" key="9">
    <source>
        <dbReference type="Pfam" id="PF11356"/>
    </source>
</evidence>
<dbReference type="InterPro" id="IPR024961">
    <property type="entry name" value="T2SS_GspC_N"/>
</dbReference>
<dbReference type="Proteomes" id="UP000192418">
    <property type="component" value="Unassembled WGS sequence"/>
</dbReference>
<evidence type="ECO:0000256" key="7">
    <source>
        <dbReference type="ARBA" id="ARBA00022989"/>
    </source>
</evidence>
<reference evidence="11 12" key="1">
    <citation type="submission" date="2017-04" db="EMBL/GenBank/DDBJ databases">
        <authorList>
            <person name="Afonso C.L."/>
            <person name="Miller P.J."/>
            <person name="Scott M.A."/>
            <person name="Spackman E."/>
            <person name="Goraichik I."/>
            <person name="Dimitrov K.M."/>
            <person name="Suarez D.L."/>
            <person name="Swayne D.E."/>
        </authorList>
    </citation>
    <scope>NUCLEOTIDE SEQUENCE [LARGE SCALE GENOMIC DNA]</scope>
    <source>
        <strain evidence="11 12">DSM 3385</strain>
    </source>
</reference>
<keyword evidence="2" id="KW-0813">Transport</keyword>
<dbReference type="GO" id="GO:0015031">
    <property type="term" value="P:protein transport"/>
    <property type="evidence" value="ECO:0007669"/>
    <property type="project" value="UniProtKB-KW"/>
</dbReference>
<evidence type="ECO:0000313" key="12">
    <source>
        <dbReference type="Proteomes" id="UP000192418"/>
    </source>
</evidence>
<dbReference type="Pfam" id="PF13180">
    <property type="entry name" value="PDZ_2"/>
    <property type="match status" value="1"/>
</dbReference>
<evidence type="ECO:0000256" key="1">
    <source>
        <dbReference type="ARBA" id="ARBA00004533"/>
    </source>
</evidence>
<keyword evidence="8" id="KW-0472">Membrane</keyword>
<dbReference type="Gene3D" id="2.30.30.830">
    <property type="match status" value="1"/>
</dbReference>
<name>A0A1W1ZF32_9BACT</name>
<feature type="domain" description="PDZ" evidence="10">
    <location>
        <begin position="222"/>
        <end position="286"/>
    </location>
</feature>
<dbReference type="EMBL" id="FWXY01000002">
    <property type="protein sequence ID" value="SMC47089.1"/>
    <property type="molecule type" value="Genomic_DNA"/>
</dbReference>
<keyword evidence="4" id="KW-0997">Cell inner membrane</keyword>
<keyword evidence="12" id="KW-1185">Reference proteome</keyword>
<evidence type="ECO:0000256" key="6">
    <source>
        <dbReference type="ARBA" id="ARBA00022927"/>
    </source>
</evidence>
<dbReference type="SUPFAM" id="SSF50156">
    <property type="entry name" value="PDZ domain-like"/>
    <property type="match status" value="1"/>
</dbReference>
<proteinExistence type="predicted"/>
<evidence type="ECO:0000256" key="8">
    <source>
        <dbReference type="ARBA" id="ARBA00023136"/>
    </source>
</evidence>
<evidence type="ECO:0000256" key="3">
    <source>
        <dbReference type="ARBA" id="ARBA00022475"/>
    </source>
</evidence>
<sequence>MKKGFIVIHLLLLSLLAFQGAQMFYGQWNDLFVLPVMSHHVDLSLGDTAKEIKKKKKSRQHYAAIEKRNLFKAALEEKKEVSGPDPEIPLVDTLEKTRLDLKLLGTIVLEPRGAFAIIKEGRKKEQKRYQKGDTVQNALIKAVLREKVILSYKGRDEVLLMEPAKGSGVPAAPLFPSVLSGGKTGEKNTLSRTMVNEALGNINKLMGDVRVRPHFSRGKPDGLLLYGIKKNSLFQNMGLKNGDIIMGVDGKEIESVDDALTFYELLKDASDVNVQIKRRGKTKEIQYHVE</sequence>
<dbReference type="OrthoDB" id="5432730at2"/>
<keyword evidence="3" id="KW-1003">Cell membrane</keyword>
<evidence type="ECO:0000256" key="2">
    <source>
        <dbReference type="ARBA" id="ARBA00022448"/>
    </source>
</evidence>
<keyword evidence="6" id="KW-0653">Protein transport</keyword>
<gene>
    <name evidence="11" type="ORF">SAMN02746065_102254</name>
</gene>
<dbReference type="GO" id="GO:0005886">
    <property type="term" value="C:plasma membrane"/>
    <property type="evidence" value="ECO:0007669"/>
    <property type="project" value="UniProtKB-SubCell"/>
</dbReference>
<evidence type="ECO:0000259" key="10">
    <source>
        <dbReference type="Pfam" id="PF13180"/>
    </source>
</evidence>
<evidence type="ECO:0000256" key="4">
    <source>
        <dbReference type="ARBA" id="ARBA00022519"/>
    </source>
</evidence>
<protein>
    <submittedName>
        <fullName evidence="11">General secretion pathway protein C</fullName>
    </submittedName>
</protein>
<organism evidence="11 12">
    <name type="scientific">Desulfocicer vacuolatum DSM 3385</name>
    <dbReference type="NCBI Taxonomy" id="1121400"/>
    <lineage>
        <taxon>Bacteria</taxon>
        <taxon>Pseudomonadati</taxon>
        <taxon>Thermodesulfobacteriota</taxon>
        <taxon>Desulfobacteria</taxon>
        <taxon>Desulfobacterales</taxon>
        <taxon>Desulfobacteraceae</taxon>
        <taxon>Desulfocicer</taxon>
    </lineage>
</organism>